<gene>
    <name evidence="6" type="ORF">ACHKAR_10985</name>
</gene>
<sequence>MKNTPIRFLVVLGTLSMVAILVVQVYWVSEAINKQEEQFNRSVQMALRNVVESLCELNGNDIPSSDPIDQLSNNYFIARTNYKIDLSSLDYLLKAELQKRGIAQDYEYGVYDCQTDRMVYGDFVSMLDQNGKTKPTGKLPKLVNDEYYFGIYFPGKTAGIVSSLGIWQLTSLLTLLILIFFTYALFVILKQKRLSEIQRDFINNMTHEFKTPLATLQVSAEVLENEASGERQKKYARIMRSELGRLDKHVHQLLETSVLDYDKTKAVVPIRVKAVLDRVVEPFRALPGIQWNEKINLTDECTISGDPAIFETIVFNLLDNAAKYGESLIRLTASKEAGLLEVKVSNDGREIPRKERTKIFRKFYRIHQGDLHDVKGFGLGLYFVRQGARSMHGKITVVSSLDLTTFTLTFPKAS</sequence>
<evidence type="ECO:0000259" key="5">
    <source>
        <dbReference type="PROSITE" id="PS50109"/>
    </source>
</evidence>
<evidence type="ECO:0000256" key="1">
    <source>
        <dbReference type="ARBA" id="ARBA00000085"/>
    </source>
</evidence>
<keyword evidence="4" id="KW-0812">Transmembrane</keyword>
<dbReference type="Gene3D" id="1.10.287.130">
    <property type="match status" value="1"/>
</dbReference>
<dbReference type="SMART" id="SM00387">
    <property type="entry name" value="HATPase_c"/>
    <property type="match status" value="1"/>
</dbReference>
<organism evidence="6 7">
    <name type="scientific">Marinoscillum luteum</name>
    <dbReference type="NCBI Taxonomy" id="861051"/>
    <lineage>
        <taxon>Bacteria</taxon>
        <taxon>Pseudomonadati</taxon>
        <taxon>Bacteroidota</taxon>
        <taxon>Cytophagia</taxon>
        <taxon>Cytophagales</taxon>
        <taxon>Reichenbachiellaceae</taxon>
        <taxon>Marinoscillum</taxon>
    </lineage>
</organism>
<reference evidence="6 7" key="1">
    <citation type="journal article" date="2013" name="Int. J. Syst. Evol. Microbiol.">
        <title>Marinoscillum luteum sp. nov., isolated from marine sediment.</title>
        <authorList>
            <person name="Cha I.T."/>
            <person name="Park S.J."/>
            <person name="Kim S.J."/>
            <person name="Kim J.G."/>
            <person name="Jung M.Y."/>
            <person name="Shin K.S."/>
            <person name="Kwon K.K."/>
            <person name="Yang S.H."/>
            <person name="Seo Y.S."/>
            <person name="Rhee S.K."/>
        </authorList>
    </citation>
    <scope>NUCLEOTIDE SEQUENCE [LARGE SCALE GENOMIC DNA]</scope>
    <source>
        <strain evidence="6 7">KCTC 23939</strain>
    </source>
</reference>
<dbReference type="PROSITE" id="PS50109">
    <property type="entry name" value="HIS_KIN"/>
    <property type="match status" value="1"/>
</dbReference>
<feature type="transmembrane region" description="Helical" evidence="4">
    <location>
        <begin position="6"/>
        <end position="28"/>
    </location>
</feature>
<dbReference type="GO" id="GO:0016301">
    <property type="term" value="F:kinase activity"/>
    <property type="evidence" value="ECO:0007669"/>
    <property type="project" value="UniProtKB-KW"/>
</dbReference>
<evidence type="ECO:0000256" key="3">
    <source>
        <dbReference type="ARBA" id="ARBA00022553"/>
    </source>
</evidence>
<proteinExistence type="predicted"/>
<keyword evidence="4" id="KW-1133">Transmembrane helix</keyword>
<evidence type="ECO:0000313" key="6">
    <source>
        <dbReference type="EMBL" id="MFH6983970.1"/>
    </source>
</evidence>
<dbReference type="PANTHER" id="PTHR43547:SF2">
    <property type="entry name" value="HYBRID SIGNAL TRANSDUCTION HISTIDINE KINASE C"/>
    <property type="match status" value="1"/>
</dbReference>
<dbReference type="InterPro" id="IPR003661">
    <property type="entry name" value="HisK_dim/P_dom"/>
</dbReference>
<dbReference type="InterPro" id="IPR003594">
    <property type="entry name" value="HATPase_dom"/>
</dbReference>
<evidence type="ECO:0000256" key="2">
    <source>
        <dbReference type="ARBA" id="ARBA00012438"/>
    </source>
</evidence>
<evidence type="ECO:0000256" key="4">
    <source>
        <dbReference type="SAM" id="Phobius"/>
    </source>
</evidence>
<dbReference type="Pfam" id="PF00512">
    <property type="entry name" value="HisKA"/>
    <property type="match status" value="1"/>
</dbReference>
<accession>A0ABW7N919</accession>
<protein>
    <recommendedName>
        <fullName evidence="2">histidine kinase</fullName>
        <ecNumber evidence="2">2.7.13.3</ecNumber>
    </recommendedName>
</protein>
<dbReference type="Pfam" id="PF02518">
    <property type="entry name" value="HATPase_c"/>
    <property type="match status" value="1"/>
</dbReference>
<dbReference type="SUPFAM" id="SSF55874">
    <property type="entry name" value="ATPase domain of HSP90 chaperone/DNA topoisomerase II/histidine kinase"/>
    <property type="match status" value="1"/>
</dbReference>
<keyword evidence="6" id="KW-0418">Kinase</keyword>
<dbReference type="EC" id="2.7.13.3" evidence="2"/>
<dbReference type="RefSeq" id="WP_395417461.1">
    <property type="nucleotide sequence ID" value="NZ_JBIPKE010000016.1"/>
</dbReference>
<keyword evidence="6" id="KW-0808">Transferase</keyword>
<dbReference type="Proteomes" id="UP001610063">
    <property type="component" value="Unassembled WGS sequence"/>
</dbReference>
<dbReference type="CDD" id="cd00082">
    <property type="entry name" value="HisKA"/>
    <property type="match status" value="1"/>
</dbReference>
<dbReference type="EMBL" id="JBIPKE010000016">
    <property type="protein sequence ID" value="MFH6983970.1"/>
    <property type="molecule type" value="Genomic_DNA"/>
</dbReference>
<feature type="transmembrane region" description="Helical" evidence="4">
    <location>
        <begin position="172"/>
        <end position="189"/>
    </location>
</feature>
<feature type="domain" description="Histidine kinase" evidence="5">
    <location>
        <begin position="204"/>
        <end position="414"/>
    </location>
</feature>
<evidence type="ECO:0000313" key="7">
    <source>
        <dbReference type="Proteomes" id="UP001610063"/>
    </source>
</evidence>
<dbReference type="PANTHER" id="PTHR43547">
    <property type="entry name" value="TWO-COMPONENT HISTIDINE KINASE"/>
    <property type="match status" value="1"/>
</dbReference>
<dbReference type="InterPro" id="IPR036097">
    <property type="entry name" value="HisK_dim/P_sf"/>
</dbReference>
<keyword evidence="3" id="KW-0597">Phosphoprotein</keyword>
<comment type="catalytic activity">
    <reaction evidence="1">
        <text>ATP + protein L-histidine = ADP + protein N-phospho-L-histidine.</text>
        <dbReference type="EC" id="2.7.13.3"/>
    </reaction>
</comment>
<dbReference type="InterPro" id="IPR036890">
    <property type="entry name" value="HATPase_C_sf"/>
</dbReference>
<dbReference type="Gene3D" id="3.30.565.10">
    <property type="entry name" value="Histidine kinase-like ATPase, C-terminal domain"/>
    <property type="match status" value="1"/>
</dbReference>
<comment type="caution">
    <text evidence="6">The sequence shown here is derived from an EMBL/GenBank/DDBJ whole genome shotgun (WGS) entry which is preliminary data.</text>
</comment>
<dbReference type="SUPFAM" id="SSF47384">
    <property type="entry name" value="Homodimeric domain of signal transducing histidine kinase"/>
    <property type="match status" value="1"/>
</dbReference>
<name>A0ABW7N919_9BACT</name>
<keyword evidence="4" id="KW-0472">Membrane</keyword>
<dbReference type="InterPro" id="IPR005467">
    <property type="entry name" value="His_kinase_dom"/>
</dbReference>
<dbReference type="SMART" id="SM00388">
    <property type="entry name" value="HisKA"/>
    <property type="match status" value="1"/>
</dbReference>
<keyword evidence="7" id="KW-1185">Reference proteome</keyword>